<dbReference type="PANTHER" id="PTHR47174:SF3">
    <property type="entry name" value="BRIDGING INTEGRATOR 3"/>
    <property type="match status" value="1"/>
</dbReference>
<dbReference type="KEGG" id="dfa:DFA_11953"/>
<dbReference type="GO" id="GO:0006897">
    <property type="term" value="P:endocytosis"/>
    <property type="evidence" value="ECO:0007669"/>
    <property type="project" value="InterPro"/>
</dbReference>
<evidence type="ECO:0000259" key="8">
    <source>
        <dbReference type="PROSITE" id="PS51021"/>
    </source>
</evidence>
<dbReference type="CDD" id="cd07307">
    <property type="entry name" value="BAR"/>
    <property type="match status" value="1"/>
</dbReference>
<keyword evidence="3" id="KW-0963">Cytoplasm</keyword>
<proteinExistence type="predicted"/>
<dbReference type="Proteomes" id="UP000007797">
    <property type="component" value="Unassembled WGS sequence"/>
</dbReference>
<dbReference type="SUPFAM" id="SSF50044">
    <property type="entry name" value="SH3-domain"/>
    <property type="match status" value="1"/>
</dbReference>
<feature type="domain" description="SH3" evidence="7">
    <location>
        <begin position="408"/>
        <end position="464"/>
    </location>
</feature>
<dbReference type="GO" id="GO:0005737">
    <property type="term" value="C:cytoplasm"/>
    <property type="evidence" value="ECO:0007669"/>
    <property type="project" value="InterPro"/>
</dbReference>
<evidence type="ECO:0000256" key="2">
    <source>
        <dbReference type="ARBA" id="ARBA00022443"/>
    </source>
</evidence>
<feature type="domain" description="BAR" evidence="8">
    <location>
        <begin position="26"/>
        <end position="253"/>
    </location>
</feature>
<keyword evidence="2 5" id="KW-0728">SH3 domain</keyword>
<dbReference type="Gene3D" id="2.30.30.40">
    <property type="entry name" value="SH3 Domains"/>
    <property type="match status" value="1"/>
</dbReference>
<evidence type="ECO:0000256" key="4">
    <source>
        <dbReference type="ARBA" id="ARBA00023212"/>
    </source>
</evidence>
<evidence type="ECO:0008006" key="11">
    <source>
        <dbReference type="Google" id="ProtNLM"/>
    </source>
</evidence>
<protein>
    <recommendedName>
        <fullName evidence="11">SH3 domain-containing protein</fullName>
    </recommendedName>
</protein>
<dbReference type="InterPro" id="IPR027267">
    <property type="entry name" value="AH/BAR_dom_sf"/>
</dbReference>
<evidence type="ECO:0000259" key="7">
    <source>
        <dbReference type="PROSITE" id="PS50002"/>
    </source>
</evidence>
<dbReference type="SUPFAM" id="SSF103657">
    <property type="entry name" value="BAR/IMD domain-like"/>
    <property type="match status" value="1"/>
</dbReference>
<dbReference type="GO" id="GO:0051666">
    <property type="term" value="P:actin cortical patch localization"/>
    <property type="evidence" value="ECO:0007669"/>
    <property type="project" value="InterPro"/>
</dbReference>
<dbReference type="OMA" id="ENHRARG"/>
<feature type="compositionally biased region" description="Low complexity" evidence="6">
    <location>
        <begin position="353"/>
        <end position="375"/>
    </location>
</feature>
<accession>F4QEX7</accession>
<dbReference type="GeneID" id="14865825"/>
<evidence type="ECO:0000313" key="9">
    <source>
        <dbReference type="EMBL" id="EGG14184.1"/>
    </source>
</evidence>
<gene>
    <name evidence="9" type="ORF">DFA_11953</name>
</gene>
<dbReference type="PROSITE" id="PS51021">
    <property type="entry name" value="BAR"/>
    <property type="match status" value="1"/>
</dbReference>
<dbReference type="AlphaFoldDB" id="F4QEX7"/>
<keyword evidence="4" id="KW-0206">Cytoskeleton</keyword>
<evidence type="ECO:0000313" key="10">
    <source>
        <dbReference type="Proteomes" id="UP000007797"/>
    </source>
</evidence>
<dbReference type="InterPro" id="IPR001452">
    <property type="entry name" value="SH3_domain"/>
</dbReference>
<dbReference type="RefSeq" id="XP_004350892.1">
    <property type="nucleotide sequence ID" value="XM_004350841.1"/>
</dbReference>
<dbReference type="InterPro" id="IPR004148">
    <property type="entry name" value="BAR_dom"/>
</dbReference>
<evidence type="ECO:0000256" key="3">
    <source>
        <dbReference type="ARBA" id="ARBA00022490"/>
    </source>
</evidence>
<dbReference type="SMART" id="SM00326">
    <property type="entry name" value="SH3"/>
    <property type="match status" value="1"/>
</dbReference>
<feature type="region of interest" description="Disordered" evidence="6">
    <location>
        <begin position="280"/>
        <end position="409"/>
    </location>
</feature>
<dbReference type="Pfam" id="PF03114">
    <property type="entry name" value="BAR"/>
    <property type="match status" value="1"/>
</dbReference>
<dbReference type="PANTHER" id="PTHR47174">
    <property type="entry name" value="BRIDGING INTEGRATOR 3"/>
    <property type="match status" value="1"/>
</dbReference>
<dbReference type="EMBL" id="GL883029">
    <property type="protein sequence ID" value="EGG14184.1"/>
    <property type="molecule type" value="Genomic_DNA"/>
</dbReference>
<comment type="subcellular location">
    <subcellularLocation>
        <location evidence="1">Cytoplasm</location>
        <location evidence="1">Cytoskeleton</location>
    </subcellularLocation>
</comment>
<dbReference type="PROSITE" id="PS50002">
    <property type="entry name" value="SH3"/>
    <property type="match status" value="1"/>
</dbReference>
<dbReference type="GO" id="GO:0030036">
    <property type="term" value="P:actin cytoskeleton organization"/>
    <property type="evidence" value="ECO:0007669"/>
    <property type="project" value="UniProtKB-ARBA"/>
</dbReference>
<evidence type="ECO:0000256" key="5">
    <source>
        <dbReference type="PROSITE-ProRule" id="PRU00192"/>
    </source>
</evidence>
<dbReference type="InterPro" id="IPR046982">
    <property type="entry name" value="BIN3/RVS161-like"/>
</dbReference>
<dbReference type="GO" id="GO:0008092">
    <property type="term" value="F:cytoskeletal protein binding"/>
    <property type="evidence" value="ECO:0007669"/>
    <property type="project" value="UniProtKB-ARBA"/>
</dbReference>
<dbReference type="InterPro" id="IPR036028">
    <property type="entry name" value="SH3-like_dom_sf"/>
</dbReference>
<dbReference type="GO" id="GO:0015629">
    <property type="term" value="C:actin cytoskeleton"/>
    <property type="evidence" value="ECO:0007669"/>
    <property type="project" value="TreeGrafter"/>
</dbReference>
<dbReference type="Gene3D" id="1.20.1270.60">
    <property type="entry name" value="Arfaptin homology (AH) domain/BAR domain"/>
    <property type="match status" value="1"/>
</dbReference>
<sequence length="464" mass="51884">MSGGHQSGGDAWKLFKTNIARTKQRVLAKVGAAESTVDSAIAAEADKLFTLFKLMKRLNKSVDKYNEILKSIVSDKHIHPRLKGIAIVQNEMAHDILSFDEKDPNYCSFQECHRVIEAQRMMMEEYIETYYHDPLREYLSQFREIQDRLQELDLRRVDMDRYFRDYSIKANKGKDATSLAKTEAKHQKTKEGYQTLSEELMRDIPLLFNDRQSVFDPAFAAFINSNSKFFVETSRAFQKAHSQVQNINEFNAVNHPWVITPIDSSAMSKNIRSSAVFTSQTYASGSSPASRPRASTIATTSPTSSGSPAPYKPPAYNEYQPSSTSPSMSTASPPNPRHSVISLDKSPYPPQQQPQQTYSPPPTTYQQPSAPPTSSLSPQQPRVSPPMAGKMPPRVNDGRALPVPVAKPKQPTGEALYDFVGQDSSELTFKRGDRIILHSTSGDWLDGELNGIKGSVPNNYIKIL</sequence>
<reference evidence="10" key="1">
    <citation type="journal article" date="2011" name="Genome Res.">
        <title>Phylogeny-wide analysis of social amoeba genomes highlights ancient origins for complex intercellular communication.</title>
        <authorList>
            <person name="Heidel A.J."/>
            <person name="Lawal H.M."/>
            <person name="Felder M."/>
            <person name="Schilde C."/>
            <person name="Helps N.R."/>
            <person name="Tunggal B."/>
            <person name="Rivero F."/>
            <person name="John U."/>
            <person name="Schleicher M."/>
            <person name="Eichinger L."/>
            <person name="Platzer M."/>
            <person name="Noegel A.A."/>
            <person name="Schaap P."/>
            <person name="Gloeckner G."/>
        </authorList>
    </citation>
    <scope>NUCLEOTIDE SEQUENCE [LARGE SCALE GENOMIC DNA]</scope>
    <source>
        <strain evidence="10">SH3</strain>
    </source>
</reference>
<keyword evidence="10" id="KW-1185">Reference proteome</keyword>
<dbReference type="Pfam" id="PF14604">
    <property type="entry name" value="SH3_9"/>
    <property type="match status" value="1"/>
</dbReference>
<feature type="compositionally biased region" description="Low complexity" evidence="6">
    <location>
        <begin position="321"/>
        <end position="332"/>
    </location>
</feature>
<dbReference type="FunFam" id="2.30.30.40:FF:000072">
    <property type="entry name" value="Unconventional Myosin IB"/>
    <property type="match status" value="1"/>
</dbReference>
<feature type="compositionally biased region" description="Low complexity" evidence="6">
    <location>
        <begin position="283"/>
        <end position="309"/>
    </location>
</feature>
<dbReference type="OrthoDB" id="19092at2759"/>
<name>F4QEX7_CACFS</name>
<organism evidence="9 10">
    <name type="scientific">Cavenderia fasciculata</name>
    <name type="common">Slime mold</name>
    <name type="synonym">Dictyostelium fasciculatum</name>
    <dbReference type="NCBI Taxonomy" id="261658"/>
    <lineage>
        <taxon>Eukaryota</taxon>
        <taxon>Amoebozoa</taxon>
        <taxon>Evosea</taxon>
        <taxon>Eumycetozoa</taxon>
        <taxon>Dictyostelia</taxon>
        <taxon>Acytosteliales</taxon>
        <taxon>Cavenderiaceae</taxon>
        <taxon>Cavenderia</taxon>
    </lineage>
</organism>
<dbReference type="STRING" id="1054147.F4QEX7"/>
<evidence type="ECO:0000256" key="1">
    <source>
        <dbReference type="ARBA" id="ARBA00004245"/>
    </source>
</evidence>
<dbReference type="SMART" id="SM00721">
    <property type="entry name" value="BAR"/>
    <property type="match status" value="1"/>
</dbReference>
<evidence type="ECO:0000256" key="6">
    <source>
        <dbReference type="SAM" id="MobiDB-lite"/>
    </source>
</evidence>